<protein>
    <submittedName>
        <fullName evidence="3">Uncharacterized protein</fullName>
    </submittedName>
</protein>
<evidence type="ECO:0000259" key="2">
    <source>
        <dbReference type="Pfam" id="PF18043"/>
    </source>
</evidence>
<dbReference type="AlphaFoldDB" id="X1VT42"/>
<evidence type="ECO:0000313" key="3">
    <source>
        <dbReference type="EMBL" id="GAJ13060.1"/>
    </source>
</evidence>
<proteinExistence type="predicted"/>
<dbReference type="Gene3D" id="3.30.470.30">
    <property type="entry name" value="DNA ligase/mRNA capping enzyme"/>
    <property type="match status" value="1"/>
</dbReference>
<organism evidence="3">
    <name type="scientific">marine sediment metagenome</name>
    <dbReference type="NCBI Taxonomy" id="412755"/>
    <lineage>
        <taxon>unclassified sequences</taxon>
        <taxon>metagenomes</taxon>
        <taxon>ecological metagenomes</taxon>
    </lineage>
</organism>
<reference evidence="3" key="1">
    <citation type="journal article" date="2014" name="Front. Microbiol.">
        <title>High frequency of phylogenetically diverse reductive dehalogenase-homologous genes in deep subseafloor sedimentary metagenomes.</title>
        <authorList>
            <person name="Kawai M."/>
            <person name="Futagami T."/>
            <person name="Toyoda A."/>
            <person name="Takaki Y."/>
            <person name="Nishi S."/>
            <person name="Hori S."/>
            <person name="Arai W."/>
            <person name="Tsubouchi T."/>
            <person name="Morono Y."/>
            <person name="Uchiyama I."/>
            <person name="Ito T."/>
            <person name="Fujiyama A."/>
            <person name="Inagaki F."/>
            <person name="Takami H."/>
        </authorList>
    </citation>
    <scope>NUCLEOTIDE SEQUENCE</scope>
    <source>
        <strain evidence="3">Expedition CK06-06</strain>
    </source>
</reference>
<dbReference type="InterPro" id="IPR021122">
    <property type="entry name" value="RNA_ligase_dom_REL/Rnl2"/>
</dbReference>
<accession>X1VT42</accession>
<dbReference type="Gene3D" id="1.10.10.1810">
    <property type="entry name" value="RNA ligase"/>
    <property type="match status" value="1"/>
</dbReference>
<comment type="caution">
    <text evidence="3">The sequence shown here is derived from an EMBL/GenBank/DDBJ whole genome shotgun (WGS) entry which is preliminary data.</text>
</comment>
<dbReference type="Pfam" id="PF09414">
    <property type="entry name" value="RNA_ligase"/>
    <property type="match status" value="1"/>
</dbReference>
<dbReference type="Pfam" id="PF18043">
    <property type="entry name" value="T4_Rnl2_C"/>
    <property type="match status" value="1"/>
</dbReference>
<feature type="non-terminal residue" evidence="3">
    <location>
        <position position="1"/>
    </location>
</feature>
<feature type="domain" description="RNA ligase 2 C-terminal" evidence="2">
    <location>
        <begin position="132"/>
        <end position="200"/>
    </location>
</feature>
<gene>
    <name evidence="3" type="ORF">S12H4_42268</name>
</gene>
<dbReference type="InterPro" id="IPR040609">
    <property type="entry name" value="Rnl2_C"/>
</dbReference>
<dbReference type="Gene3D" id="3.30.1490.70">
    <property type="match status" value="1"/>
</dbReference>
<dbReference type="InterPro" id="IPR041948">
    <property type="entry name" value="Rnl1/2_C_sf"/>
</dbReference>
<feature type="domain" description="RNA ligase" evidence="1">
    <location>
        <begin position="12"/>
        <end position="101"/>
    </location>
</feature>
<evidence type="ECO:0000259" key="1">
    <source>
        <dbReference type="Pfam" id="PF09414"/>
    </source>
</evidence>
<dbReference type="SUPFAM" id="SSF56091">
    <property type="entry name" value="DNA ligase/mRNA capping enzyme, catalytic domain"/>
    <property type="match status" value="1"/>
</dbReference>
<name>X1VT42_9ZZZZ</name>
<sequence>VQKGVYYCPQNDFRVYDIKVDRCFLDFLDMQEFCEKVGLPFVKGVCWGGFKKCLEQENDFLSDIYKEYDLPPIDDNICEGIVIRPNKSQYVFTHSRVILKSKNERFKEKASEKKPKVKVELVGKVRDIADGMFSMVTKNRYDAVVSKIGEVEISDFGKLQGLIMKDIHDEVMKDADMANDYLGLEKAERKLIQKIVGREVANIIRKELMTDLKEKTDE</sequence>
<dbReference type="EMBL" id="BARW01025844">
    <property type="protein sequence ID" value="GAJ13060.1"/>
    <property type="molecule type" value="Genomic_DNA"/>
</dbReference>